<evidence type="ECO:0000256" key="1">
    <source>
        <dbReference type="SAM" id="MobiDB-lite"/>
    </source>
</evidence>
<dbReference type="GO" id="GO:0005739">
    <property type="term" value="C:mitochondrion"/>
    <property type="evidence" value="ECO:0007669"/>
    <property type="project" value="InterPro"/>
</dbReference>
<evidence type="ECO:0000313" key="4">
    <source>
        <dbReference type="Proteomes" id="UP000076738"/>
    </source>
</evidence>
<reference evidence="3 4" key="1">
    <citation type="journal article" date="2016" name="Mol. Biol. Evol.">
        <title>Comparative Genomics of Early-Diverging Mushroom-Forming Fungi Provides Insights into the Origins of Lignocellulose Decay Capabilities.</title>
        <authorList>
            <person name="Nagy L.G."/>
            <person name="Riley R."/>
            <person name="Tritt A."/>
            <person name="Adam C."/>
            <person name="Daum C."/>
            <person name="Floudas D."/>
            <person name="Sun H."/>
            <person name="Yadav J.S."/>
            <person name="Pangilinan J."/>
            <person name="Larsson K.H."/>
            <person name="Matsuura K."/>
            <person name="Barry K."/>
            <person name="Labutti K."/>
            <person name="Kuo R."/>
            <person name="Ohm R.A."/>
            <person name="Bhattacharya S.S."/>
            <person name="Shirouzu T."/>
            <person name="Yoshinaga Y."/>
            <person name="Martin F.M."/>
            <person name="Grigoriev I.V."/>
            <person name="Hibbett D.S."/>
        </authorList>
    </citation>
    <scope>NUCLEOTIDE SEQUENCE [LARGE SCALE GENOMIC DNA]</scope>
    <source>
        <strain evidence="3 4">TUFC12733</strain>
    </source>
</reference>
<dbReference type="STRING" id="1330018.A0A167IWW0"/>
<gene>
    <name evidence="3" type="ORF">CALVIDRAFT_566771</name>
</gene>
<feature type="region of interest" description="Disordered" evidence="1">
    <location>
        <begin position="153"/>
        <end position="173"/>
    </location>
</feature>
<protein>
    <recommendedName>
        <fullName evidence="2">Mtf2-like C-terminal domain-containing protein</fullName>
    </recommendedName>
</protein>
<feature type="region of interest" description="Disordered" evidence="1">
    <location>
        <begin position="23"/>
        <end position="75"/>
    </location>
</feature>
<dbReference type="AlphaFoldDB" id="A0A167IWW0"/>
<feature type="region of interest" description="Disordered" evidence="1">
    <location>
        <begin position="193"/>
        <end position="228"/>
    </location>
</feature>
<evidence type="ECO:0000259" key="2">
    <source>
        <dbReference type="Pfam" id="PF19189"/>
    </source>
</evidence>
<dbReference type="EMBL" id="KV417304">
    <property type="protein sequence ID" value="KZO93041.1"/>
    <property type="molecule type" value="Genomic_DNA"/>
</dbReference>
<feature type="domain" description="Mtf2-like C-terminal" evidence="2">
    <location>
        <begin position="345"/>
        <end position="486"/>
    </location>
</feature>
<proteinExistence type="predicted"/>
<dbReference type="InterPro" id="IPR040009">
    <property type="entry name" value="Mtf2/C5D6.12-like"/>
</dbReference>
<organism evidence="3 4">
    <name type="scientific">Calocera viscosa (strain TUFC12733)</name>
    <dbReference type="NCBI Taxonomy" id="1330018"/>
    <lineage>
        <taxon>Eukaryota</taxon>
        <taxon>Fungi</taxon>
        <taxon>Dikarya</taxon>
        <taxon>Basidiomycota</taxon>
        <taxon>Agaricomycotina</taxon>
        <taxon>Dacrymycetes</taxon>
        <taxon>Dacrymycetales</taxon>
        <taxon>Dacrymycetaceae</taxon>
        <taxon>Calocera</taxon>
    </lineage>
</organism>
<evidence type="ECO:0000313" key="3">
    <source>
        <dbReference type="EMBL" id="KZO93041.1"/>
    </source>
</evidence>
<feature type="region of interest" description="Disordered" evidence="1">
    <location>
        <begin position="506"/>
        <end position="551"/>
    </location>
</feature>
<feature type="region of interest" description="Disordered" evidence="1">
    <location>
        <begin position="249"/>
        <end position="285"/>
    </location>
</feature>
<dbReference type="Pfam" id="PF19189">
    <property type="entry name" value="Mtf2"/>
    <property type="match status" value="1"/>
</dbReference>
<dbReference type="PANTHER" id="PTHR39468">
    <property type="entry name" value="CHROMOSOME 7, WHOLE GENOME SHOTGUN SEQUENCE"/>
    <property type="match status" value="1"/>
</dbReference>
<sequence>MQASLSLYCESANTIHTAAPIFPWPASPTPTPSTSSTAPDSSEHASTSTHSIVHKPKPFSSTDAAVAPTGDSPFHAPPASSSLWASLLDAPAVPSGPSPAALVPLSRAPHTHAAQAHWKRRGEGIHPGSGFFTAQPTGFFSGLRANRRGFATSSRAQYNEDDGAAGESGVGDPKRPLAGAALFKDWNDLISSTPAPTLLPDPGGRPGSQHRWEQGRRRAQRQTLTNREKHSFQDMFELLFTAMKQDQQARAGAGLEGDGNGEREPVGLQGAEETGGARAGNNTLFSPGPLSLEDYAFTAPPGLEPAREKPTSVLSTPSDLDRLYGSLTSRSRRLRGEQAVSAQLAEEVDRKSEQMGLCTTDIELLRYALDDIFPAADDPRAAAAYPHLLAGLMRTLRIKYGDPALALAVFAYARGMSVASYAFGCTTPAYNELLRTRWEGFKNLRATLDALEEMSLNGVPCDRETRRVVEGVRREVGNNVSPEAARMISRMEQLVAASLAPGAERKDLPHAASPSAQAMQVDPRNAGYTTRAEPRKAAVGQWSRSGREKTGRIDEWKYSPGEVGDVGPEGAPVGKASFRQQGELAEWKAPEAQDSELGFEELWDKRRRERVAARQAASEQAPYINHVPYIPTQPRKKDTSLSSVVHRGSVFAAPDSPGPGRIELNLGKGVVARPLPERERPKFPLRSMWEEQGEYDLPEGDEVPVGVEPVRGEALEAAGQKV</sequence>
<dbReference type="Proteomes" id="UP000076738">
    <property type="component" value="Unassembled WGS sequence"/>
</dbReference>
<name>A0A167IWW0_CALVF</name>
<accession>A0A167IWW0</accession>
<dbReference type="OrthoDB" id="2444174at2759"/>
<keyword evidence="4" id="KW-1185">Reference proteome</keyword>
<dbReference type="PANTHER" id="PTHR39468:SF1">
    <property type="entry name" value="MTF2-LIKE C-TERMINAL DOMAIN-CONTAINING PROTEIN"/>
    <property type="match status" value="1"/>
</dbReference>
<dbReference type="InterPro" id="IPR043837">
    <property type="entry name" value="Mtf2-like_C"/>
</dbReference>